<dbReference type="AlphaFoldDB" id="A6JF45"/>
<sequence length="73" mass="8746">MWLLRRLPTRNMRVSFPSLMEITACSLNMRVSARFLGWDILMNMQPMRKASTMEPRMDWKRKRMMPSGHLSVM</sequence>
<evidence type="ECO:0000313" key="1">
    <source>
        <dbReference type="EMBL" id="EDM00417.1"/>
    </source>
</evidence>
<proteinExistence type="predicted"/>
<reference evidence="1 2" key="1">
    <citation type="submission" date="2005-09" db="EMBL/GenBank/DDBJ databases">
        <authorList>
            <person name="Mural R.J."/>
            <person name="Li P.W."/>
            <person name="Adams M.D."/>
            <person name="Amanatides P.G."/>
            <person name="Baden-Tillson H."/>
            <person name="Barnstead M."/>
            <person name="Chin S.H."/>
            <person name="Dew I."/>
            <person name="Evans C.A."/>
            <person name="Ferriera S."/>
            <person name="Flanigan M."/>
            <person name="Fosler C."/>
            <person name="Glodek A."/>
            <person name="Gu Z."/>
            <person name="Holt R.A."/>
            <person name="Jennings D."/>
            <person name="Kraft C.L."/>
            <person name="Lu F."/>
            <person name="Nguyen T."/>
            <person name="Nusskern D.R."/>
            <person name="Pfannkoch C.M."/>
            <person name="Sitter C."/>
            <person name="Sutton G.G."/>
            <person name="Venter J.C."/>
            <person name="Wang Z."/>
            <person name="Woodage T."/>
            <person name="Zheng X.H."/>
            <person name="Zhong F."/>
        </authorList>
    </citation>
    <scope>NUCLEOTIDE SEQUENCE [LARGE SCALE GENOMIC DNA]</scope>
    <source>
        <strain>BN</strain>
        <strain evidence="2">Sprague-Dawley</strain>
    </source>
</reference>
<dbReference type="EMBL" id="CH473983">
    <property type="protein sequence ID" value="EDM00417.1"/>
    <property type="molecule type" value="Genomic_DNA"/>
</dbReference>
<dbReference type="Proteomes" id="UP000234681">
    <property type="component" value="Chromosome 3"/>
</dbReference>
<evidence type="ECO:0000313" key="2">
    <source>
        <dbReference type="Proteomes" id="UP000234681"/>
    </source>
</evidence>
<name>A6JF45_RAT</name>
<gene>
    <name evidence="1" type="ORF">rCG_37741</name>
</gene>
<protein>
    <submittedName>
        <fullName evidence="1">RCG37741</fullName>
    </submittedName>
</protein>
<accession>A6JF45</accession>
<organism evidence="1 2">
    <name type="scientific">Rattus norvegicus</name>
    <name type="common">Rat</name>
    <dbReference type="NCBI Taxonomy" id="10116"/>
    <lineage>
        <taxon>Eukaryota</taxon>
        <taxon>Metazoa</taxon>
        <taxon>Chordata</taxon>
        <taxon>Craniata</taxon>
        <taxon>Vertebrata</taxon>
        <taxon>Euteleostomi</taxon>
        <taxon>Mammalia</taxon>
        <taxon>Eutheria</taxon>
        <taxon>Euarchontoglires</taxon>
        <taxon>Glires</taxon>
        <taxon>Rodentia</taxon>
        <taxon>Myomorpha</taxon>
        <taxon>Muroidea</taxon>
        <taxon>Muridae</taxon>
        <taxon>Murinae</taxon>
        <taxon>Rattus</taxon>
    </lineage>
</organism>